<sequence length="346" mass="37771">MQRQLLASTAVTVVEDGGDLLHNGPCQTVEELQLLDSELAHKDKQIKMRCHVLPISSVPSQTLQPSPKLRHGAASPADLLGEQLQKGVHFRFLRQELHLFHQRCQTPQLSTRSPPSTNGLSRAYDWPSPTRKSTKAELSTLHISSQADAPSPRSARPRANQQARPGSLFSLLSARAIHPSGSTRPPSHKPPQRAIGESGTRSSSSGRHGNPSREPSAARLSSQRRTTPRQPLSNTDVPFSRRMSKPELYNLYESSKTEAQGPVNSRHGQSTSAARHSLPHSSRRSRPSASIGRTLGPKTLLSLPSTSSSPRHPSSMCSTTFRLQPAAQARRADNLQEPQNNKSSVT</sequence>
<feature type="compositionally biased region" description="Basic residues" evidence="1">
    <location>
        <begin position="277"/>
        <end position="286"/>
    </location>
</feature>
<dbReference type="EMBL" id="SOYY01000005">
    <property type="protein sequence ID" value="KAA0721481.1"/>
    <property type="molecule type" value="Genomic_DNA"/>
</dbReference>
<feature type="region of interest" description="Disordered" evidence="1">
    <location>
        <begin position="104"/>
        <end position="163"/>
    </location>
</feature>
<feature type="compositionally biased region" description="Polar residues" evidence="1">
    <location>
        <begin position="252"/>
        <end position="271"/>
    </location>
</feature>
<dbReference type="AlphaFoldDB" id="A0A5A9PJU9"/>
<organism evidence="2 3">
    <name type="scientific">Triplophysa tibetana</name>
    <dbReference type="NCBI Taxonomy" id="1572043"/>
    <lineage>
        <taxon>Eukaryota</taxon>
        <taxon>Metazoa</taxon>
        <taxon>Chordata</taxon>
        <taxon>Craniata</taxon>
        <taxon>Vertebrata</taxon>
        <taxon>Euteleostomi</taxon>
        <taxon>Actinopterygii</taxon>
        <taxon>Neopterygii</taxon>
        <taxon>Teleostei</taxon>
        <taxon>Ostariophysi</taxon>
        <taxon>Cypriniformes</taxon>
        <taxon>Nemacheilidae</taxon>
        <taxon>Triplophysa</taxon>
    </lineage>
</organism>
<feature type="compositionally biased region" description="Polar residues" evidence="1">
    <location>
        <begin position="336"/>
        <end position="346"/>
    </location>
</feature>
<comment type="caution">
    <text evidence="2">The sequence shown here is derived from an EMBL/GenBank/DDBJ whole genome shotgun (WGS) entry which is preliminary data.</text>
</comment>
<feature type="compositionally biased region" description="Low complexity" evidence="1">
    <location>
        <begin position="198"/>
        <end position="207"/>
    </location>
</feature>
<evidence type="ECO:0000313" key="3">
    <source>
        <dbReference type="Proteomes" id="UP000324632"/>
    </source>
</evidence>
<evidence type="ECO:0000313" key="2">
    <source>
        <dbReference type="EMBL" id="KAA0721481.1"/>
    </source>
</evidence>
<name>A0A5A9PJU9_9TELE</name>
<evidence type="ECO:0000256" key="1">
    <source>
        <dbReference type="SAM" id="MobiDB-lite"/>
    </source>
</evidence>
<feature type="compositionally biased region" description="Low complexity" evidence="1">
    <location>
        <begin position="287"/>
        <end position="319"/>
    </location>
</feature>
<protein>
    <submittedName>
        <fullName evidence="2">Uncharacterized protein</fullName>
    </submittedName>
</protein>
<feature type="compositionally biased region" description="Polar residues" evidence="1">
    <location>
        <begin position="219"/>
        <end position="237"/>
    </location>
</feature>
<dbReference type="Proteomes" id="UP000324632">
    <property type="component" value="Chromosome 5"/>
</dbReference>
<gene>
    <name evidence="2" type="ORF">E1301_Tti020128</name>
</gene>
<accession>A0A5A9PJU9</accession>
<keyword evidence="3" id="KW-1185">Reference proteome</keyword>
<feature type="region of interest" description="Disordered" evidence="1">
    <location>
        <begin position="177"/>
        <end position="346"/>
    </location>
</feature>
<reference evidence="2 3" key="1">
    <citation type="journal article" date="2019" name="Mol. Ecol. Resour.">
        <title>Chromosome-level genome assembly of Triplophysa tibetana, a fish adapted to the harsh high-altitude environment of the Tibetan Plateau.</title>
        <authorList>
            <person name="Yang X."/>
            <person name="Liu H."/>
            <person name="Ma Z."/>
            <person name="Zou Y."/>
            <person name="Zou M."/>
            <person name="Mao Y."/>
            <person name="Li X."/>
            <person name="Wang H."/>
            <person name="Chen T."/>
            <person name="Wang W."/>
            <person name="Yang R."/>
        </authorList>
    </citation>
    <scope>NUCLEOTIDE SEQUENCE [LARGE SCALE GENOMIC DNA]</scope>
    <source>
        <strain evidence="2">TTIB1903HZAU</strain>
        <tissue evidence="2">Muscle</tissue>
    </source>
</reference>
<proteinExistence type="predicted"/>
<feature type="compositionally biased region" description="Polar residues" evidence="1">
    <location>
        <begin position="104"/>
        <end position="120"/>
    </location>
</feature>